<feature type="region of interest" description="Disordered" evidence="3">
    <location>
        <begin position="1"/>
        <end position="31"/>
    </location>
</feature>
<keyword evidence="7" id="KW-1185">Reference proteome</keyword>
<evidence type="ECO:0000256" key="3">
    <source>
        <dbReference type="SAM" id="MobiDB-lite"/>
    </source>
</evidence>
<sequence length="834" mass="95644">MIHQRTFSTDSFNPNNKHNSTSTTTTTTNNNMLHLNKQININDTNFEEISIPSKKRYSTVSIKQQQYPQQSQFQTPKNYCPSPLQLTRSSSIRSNGSINTILQQQLQQQSPMMVLQSQQQQQQQSVPNTPPSQYIININRTPNNLTPSQRLSLRKSNINNSISQYKSDQTNIFKYKQNPSPPPPPAAVLSEQQQQRNSPIIDDADELIDDNVIFNVPFSQSILSLNQHEKFLFDNQSRNMSFVTDDSTRTSSIISHVSINDSVSSIGGATNNDSIEQEEEEEEMHNISTSTIKKGNDTIITNITNEQFRSISKDAQELTVLCNKDEFAQIYDESFQKRKMLSNFKKIQSILPNRGTNTNSGGGGGGNGGGTVDSKFYSFTRPTWLPPKSSYEKAKHQKESEDILYNALYQESQLQQKRINELDSTIKQRNLDIKTWERSLLNIKTFQELSFKDITELYWRGISNEIRSNVWWKINLLKKPGKFNESFCDFYFDKYLIIQSKLCHLDKISREGKGSNTTTNSSRDDDDDDDDDEQTLLHSKVFDVKLLQWAKLYNQIYKDLMINVYPDANYFQDHQVISKINKIVISVILYLCDQSEATTTTTTTTTNSDVDVFKFYFPGMINLASIYYYNFKNTYKSFVSMCQFYNLRLPSMMITYLNCPNVELQSILKSSLNSYMIYKFEKILKFKLNRISVHFKIHNINSFDYLPQLILSLGLNLFNFEISQRIIDLILFDPNYDEIIINLIINYMMKIQHKLFGNKQEILSALLGGGGRNSSNGTTTTTTTTTNANSSPSSSGNGSSSTVNPKYITGSNTYRYVNVGYEIEFLNSLRELCK</sequence>
<protein>
    <recommendedName>
        <fullName evidence="2">Oxidant-induced cell-cycle arrest protein 5</fullName>
    </recommendedName>
</protein>
<comment type="similarity">
    <text evidence="1">Belongs to the OCA5 family.</text>
</comment>
<dbReference type="RefSeq" id="XP_710956.2">
    <property type="nucleotide sequence ID" value="XM_705864.2"/>
</dbReference>
<evidence type="ECO:0000313" key="6">
    <source>
        <dbReference type="EMBL" id="AOW29805.1"/>
    </source>
</evidence>
<accession>A0A1D8PNU9</accession>
<reference evidence="6 7" key="2">
    <citation type="journal article" date="2007" name="Genome Biol.">
        <title>Assembly of the Candida albicans genome into sixteen supercontigs aligned on the eight chromosomes.</title>
        <authorList>
            <person name="van het Hoog M."/>
            <person name="Rast T.J."/>
            <person name="Martchenko M."/>
            <person name="Grindle S."/>
            <person name="Dignard D."/>
            <person name="Hogues H."/>
            <person name="Cuomo C."/>
            <person name="Berriman M."/>
            <person name="Scherer S."/>
            <person name="Magee B.B."/>
            <person name="Whiteway M."/>
            <person name="Chibana H."/>
            <person name="Nantel A."/>
            <person name="Magee P.T."/>
        </authorList>
    </citation>
    <scope>GENOME REANNOTATION</scope>
    <source>
        <strain evidence="7">SC5314 / ATCC MYA-2876</strain>
    </source>
</reference>
<feature type="region of interest" description="Disordered" evidence="3">
    <location>
        <begin position="112"/>
        <end position="132"/>
    </location>
</feature>
<dbReference type="GeneID" id="3647445"/>
<dbReference type="Pfam" id="PF00566">
    <property type="entry name" value="RabGAP-TBC"/>
    <property type="match status" value="1"/>
</dbReference>
<dbReference type="KEGG" id="cal:CAALFM_C503950WA"/>
<dbReference type="SUPFAM" id="SSF47923">
    <property type="entry name" value="Ypt/Rab-GAP domain of gyp1p"/>
    <property type="match status" value="2"/>
</dbReference>
<dbReference type="Proteomes" id="UP000000559">
    <property type="component" value="Chromosome 5"/>
</dbReference>
<evidence type="ECO:0000256" key="2">
    <source>
        <dbReference type="ARBA" id="ARBA00019144"/>
    </source>
</evidence>
<name>A0A1D8PNU9_CANAL</name>
<feature type="region of interest" description="Disordered" evidence="3">
    <location>
        <begin position="175"/>
        <end position="197"/>
    </location>
</feature>
<evidence type="ECO:0000313" key="7">
    <source>
        <dbReference type="Proteomes" id="UP000000559"/>
    </source>
</evidence>
<dbReference type="OrthoDB" id="289721at2759"/>
<evidence type="ECO:0000259" key="4">
    <source>
        <dbReference type="Pfam" id="PF00566"/>
    </source>
</evidence>
<dbReference type="STRING" id="237561.A0A1D8PNU9"/>
<feature type="compositionally biased region" description="Polar residues" evidence="3">
    <location>
        <begin position="1"/>
        <end position="14"/>
    </location>
</feature>
<dbReference type="InterPro" id="IPR035969">
    <property type="entry name" value="Rab-GAP_TBC_sf"/>
</dbReference>
<reference evidence="6 7" key="3">
    <citation type="journal article" date="2013" name="Genome Biol.">
        <title>Assembly of a phased diploid Candida albicans genome facilitates allele-specific measurements and provides a simple model for repeat and indel structure.</title>
        <authorList>
            <person name="Muzzey D."/>
            <person name="Schwartz K."/>
            <person name="Weissman J.S."/>
            <person name="Sherlock G."/>
        </authorList>
    </citation>
    <scope>NUCLEOTIDE SEQUENCE [LARGE SCALE GENOMIC DNA]</scope>
    <source>
        <strain evidence="7">SC5314 / ATCC MYA-2876</strain>
    </source>
</reference>
<feature type="compositionally biased region" description="Low complexity" evidence="3">
    <location>
        <begin position="15"/>
        <end position="31"/>
    </location>
</feature>
<dbReference type="EMBL" id="CP017627">
    <property type="protein sequence ID" value="AOW29805.1"/>
    <property type="molecule type" value="Genomic_DNA"/>
</dbReference>
<feature type="region of interest" description="Disordered" evidence="3">
    <location>
        <begin position="774"/>
        <end position="802"/>
    </location>
</feature>
<feature type="compositionally biased region" description="Low complexity" evidence="3">
    <location>
        <begin position="112"/>
        <end position="127"/>
    </location>
</feature>
<organism evidence="6 7">
    <name type="scientific">Candida albicans (strain SC5314 / ATCC MYA-2876)</name>
    <name type="common">Yeast</name>
    <dbReference type="NCBI Taxonomy" id="237561"/>
    <lineage>
        <taxon>Eukaryota</taxon>
        <taxon>Fungi</taxon>
        <taxon>Dikarya</taxon>
        <taxon>Ascomycota</taxon>
        <taxon>Saccharomycotina</taxon>
        <taxon>Pichiomycetes</taxon>
        <taxon>Debaryomycetaceae</taxon>
        <taxon>Candida/Lodderomyces clade</taxon>
        <taxon>Candida</taxon>
    </lineage>
</organism>
<dbReference type="InParanoid" id="A0A1D8PNU9"/>
<dbReference type="CGD" id="CAL0000195679">
    <property type="gene designation" value="orf19.10728"/>
</dbReference>
<evidence type="ECO:0000313" key="5">
    <source>
        <dbReference type="CGD" id="CAL0000195679"/>
    </source>
</evidence>
<reference evidence="6 7" key="1">
    <citation type="journal article" date="2004" name="Proc. Natl. Acad. Sci. U.S.A.">
        <title>The diploid genome sequence of Candida albicans.</title>
        <authorList>
            <person name="Jones T."/>
            <person name="Federspiel N.A."/>
            <person name="Chibana H."/>
            <person name="Dungan J."/>
            <person name="Kalman S."/>
            <person name="Magee B.B."/>
            <person name="Newport G."/>
            <person name="Thorstenson Y.R."/>
            <person name="Agabian N."/>
            <person name="Magee P.T."/>
            <person name="Davis R.W."/>
            <person name="Scherer S."/>
        </authorList>
    </citation>
    <scope>NUCLEOTIDE SEQUENCE [LARGE SCALE GENOMIC DNA]</scope>
    <source>
        <strain evidence="7">SC5314 / ATCC MYA-2876</strain>
    </source>
</reference>
<dbReference type="AlphaFoldDB" id="A0A1D8PNU9"/>
<evidence type="ECO:0000256" key="1">
    <source>
        <dbReference type="ARBA" id="ARBA00005521"/>
    </source>
</evidence>
<dbReference type="InterPro" id="IPR000195">
    <property type="entry name" value="Rab-GAP-TBC_dom"/>
</dbReference>
<feature type="domain" description="Rab-GAP TBC" evidence="4">
    <location>
        <begin position="551"/>
        <end position="751"/>
    </location>
</feature>
<dbReference type="Gene3D" id="1.10.472.80">
    <property type="entry name" value="Ypt/Rab-GAP domain of gyp1p, domain 3"/>
    <property type="match status" value="1"/>
</dbReference>
<gene>
    <name evidence="6" type="ordered locus">CAALFM_C503950WA</name>
    <name evidence="5" type="ordered locus">orf19.10728</name>
</gene>
<proteinExistence type="inferred from homology"/>
<feature type="region of interest" description="Disordered" evidence="3">
    <location>
        <begin position="512"/>
        <end position="531"/>
    </location>
</feature>
<dbReference type="VEuPathDB" id="FungiDB:C5_03950W_A"/>